<reference evidence="2" key="1">
    <citation type="submission" date="2021-05" db="EMBL/GenBank/DDBJ databases">
        <title>Energy efficiency and biological interactions define the core microbiome of deep oligotrophic groundwater.</title>
        <authorList>
            <person name="Mehrshad M."/>
            <person name="Lopez-Fernandez M."/>
            <person name="Bell E."/>
            <person name="Bernier-Latmani R."/>
            <person name="Bertilsson S."/>
            <person name="Dopson M."/>
        </authorList>
    </citation>
    <scope>NUCLEOTIDE SEQUENCE</scope>
    <source>
        <strain evidence="2">Modern_marine.mb.64</strain>
    </source>
</reference>
<keyword evidence="1" id="KW-1133">Transmembrane helix</keyword>
<organism evidence="2 3">
    <name type="scientific">Eiseniibacteriota bacterium</name>
    <dbReference type="NCBI Taxonomy" id="2212470"/>
    <lineage>
        <taxon>Bacteria</taxon>
        <taxon>Candidatus Eiseniibacteriota</taxon>
    </lineage>
</organism>
<accession>A0A948RVY2</accession>
<protein>
    <submittedName>
        <fullName evidence="2">Uncharacterized protein</fullName>
    </submittedName>
</protein>
<sequence length="117" mass="12782">MPLGNATEIGALGLGGLFALKILELVFGFVKGYKPKSLNGNEGSSNQKCDEVVGLVRSIKESRVAESERAKSFRETVLRDHRDMFQLLRESNDKQIAAMRALPAEFAKEIKKANGGS</sequence>
<comment type="caution">
    <text evidence="2">The sequence shown here is derived from an EMBL/GenBank/DDBJ whole genome shotgun (WGS) entry which is preliminary data.</text>
</comment>
<evidence type="ECO:0000313" key="2">
    <source>
        <dbReference type="EMBL" id="MBU2691860.1"/>
    </source>
</evidence>
<keyword evidence="1" id="KW-0812">Transmembrane</keyword>
<name>A0A948RVY2_UNCEI</name>
<feature type="transmembrane region" description="Helical" evidence="1">
    <location>
        <begin position="12"/>
        <end position="30"/>
    </location>
</feature>
<evidence type="ECO:0000313" key="3">
    <source>
        <dbReference type="Proteomes" id="UP000777784"/>
    </source>
</evidence>
<proteinExistence type="predicted"/>
<keyword evidence="1" id="KW-0472">Membrane</keyword>
<dbReference type="EMBL" id="JAHJDP010000077">
    <property type="protein sequence ID" value="MBU2691860.1"/>
    <property type="molecule type" value="Genomic_DNA"/>
</dbReference>
<evidence type="ECO:0000256" key="1">
    <source>
        <dbReference type="SAM" id="Phobius"/>
    </source>
</evidence>
<dbReference type="AlphaFoldDB" id="A0A948RVY2"/>
<dbReference type="Proteomes" id="UP000777784">
    <property type="component" value="Unassembled WGS sequence"/>
</dbReference>
<gene>
    <name evidence="2" type="ORF">KJ970_13145</name>
</gene>